<evidence type="ECO:0000313" key="1">
    <source>
        <dbReference type="EMBL" id="ETI60421.1"/>
    </source>
</evidence>
<dbReference type="Proteomes" id="UP000018857">
    <property type="component" value="Unassembled WGS sequence"/>
</dbReference>
<accession>W1RT48</accession>
<dbReference type="AlphaFoldDB" id="W1RT48"/>
<dbReference type="STRING" id="1208321.D104_09480"/>
<reference evidence="1 2" key="1">
    <citation type="journal article" date="2014" name="Genome Announc.">
        <title>Draft Genome Sequence of Marinomonas sp. Strain D104, a Polycyclic Aromatic Hydrocarbon-Degrading Bacterium from the Deep-Sea Sediment of the Arctic Ocean.</title>
        <authorList>
            <person name="Dong C."/>
            <person name="Bai X."/>
            <person name="Lai Q."/>
            <person name="Xie Y."/>
            <person name="Chen X."/>
            <person name="Shao Z."/>
        </authorList>
    </citation>
    <scope>NUCLEOTIDE SEQUENCE [LARGE SCALE GENOMIC DNA]</scope>
    <source>
        <strain evidence="1 2">D104</strain>
    </source>
</reference>
<gene>
    <name evidence="1" type="ORF">D104_09480</name>
</gene>
<proteinExistence type="predicted"/>
<keyword evidence="2" id="KW-1185">Reference proteome</keyword>
<comment type="caution">
    <text evidence="1">The sequence shown here is derived from an EMBL/GenBank/DDBJ whole genome shotgun (WGS) entry which is preliminary data.</text>
</comment>
<dbReference type="EMBL" id="AYOZ01000014">
    <property type="protein sequence ID" value="ETI60421.1"/>
    <property type="molecule type" value="Genomic_DNA"/>
</dbReference>
<organism evidence="1 2">
    <name type="scientific">Marinomonas profundimaris</name>
    <dbReference type="NCBI Taxonomy" id="1208321"/>
    <lineage>
        <taxon>Bacteria</taxon>
        <taxon>Pseudomonadati</taxon>
        <taxon>Pseudomonadota</taxon>
        <taxon>Gammaproteobacteria</taxon>
        <taxon>Oceanospirillales</taxon>
        <taxon>Oceanospirillaceae</taxon>
        <taxon>Marinomonas</taxon>
    </lineage>
</organism>
<protein>
    <submittedName>
        <fullName evidence="1">Uncharacterized protein</fullName>
    </submittedName>
</protein>
<name>W1RT48_9GAMM</name>
<sequence>MSTETVKKAVGITKKYLKFNKVNKIKHYLIIFKKDTNIEDRKFFLQKANYF</sequence>
<evidence type="ECO:0000313" key="2">
    <source>
        <dbReference type="Proteomes" id="UP000018857"/>
    </source>
</evidence>